<dbReference type="Proteomes" id="UP000541535">
    <property type="component" value="Unassembled WGS sequence"/>
</dbReference>
<reference evidence="2 3" key="1">
    <citation type="submission" date="2020-08" db="EMBL/GenBank/DDBJ databases">
        <title>Genomic Encyclopedia of Type Strains, Phase III (KMG-III): the genomes of soil and plant-associated and newly described type strains.</title>
        <authorList>
            <person name="Whitman W."/>
        </authorList>
    </citation>
    <scope>NUCLEOTIDE SEQUENCE [LARGE SCALE GENOMIC DNA]</scope>
    <source>
        <strain evidence="2 3">CECT 8897</strain>
    </source>
</reference>
<protein>
    <recommendedName>
        <fullName evidence="4">DUF1318 domain-containing protein</fullName>
    </recommendedName>
</protein>
<dbReference type="Pfam" id="PF20329">
    <property type="entry name" value="DUF6624"/>
    <property type="match status" value="1"/>
</dbReference>
<proteinExistence type="predicted"/>
<keyword evidence="3" id="KW-1185">Reference proteome</keyword>
<accession>A0A7W5BA80</accession>
<feature type="signal peptide" evidence="1">
    <location>
        <begin position="1"/>
        <end position="22"/>
    </location>
</feature>
<dbReference type="AlphaFoldDB" id="A0A7W5BA80"/>
<gene>
    <name evidence="2" type="ORF">FHS03_002101</name>
</gene>
<comment type="caution">
    <text evidence="2">The sequence shown here is derived from an EMBL/GenBank/DDBJ whole genome shotgun (WGS) entry which is preliminary data.</text>
</comment>
<organism evidence="2 3">
    <name type="scientific">Pseudoduganella violacea</name>
    <dbReference type="NCBI Taxonomy" id="1715466"/>
    <lineage>
        <taxon>Bacteria</taxon>
        <taxon>Pseudomonadati</taxon>
        <taxon>Pseudomonadota</taxon>
        <taxon>Betaproteobacteria</taxon>
        <taxon>Burkholderiales</taxon>
        <taxon>Oxalobacteraceae</taxon>
        <taxon>Telluria group</taxon>
        <taxon>Pseudoduganella</taxon>
    </lineage>
</organism>
<name>A0A7W5BA80_9BURK</name>
<dbReference type="RefSeq" id="WP_183440922.1">
    <property type="nucleotide sequence ID" value="NZ_JACHXD010000005.1"/>
</dbReference>
<keyword evidence="1" id="KW-0732">Signal</keyword>
<evidence type="ECO:0000256" key="1">
    <source>
        <dbReference type="SAM" id="SignalP"/>
    </source>
</evidence>
<evidence type="ECO:0000313" key="3">
    <source>
        <dbReference type="Proteomes" id="UP000541535"/>
    </source>
</evidence>
<dbReference type="EMBL" id="JACHXD010000005">
    <property type="protein sequence ID" value="MBB3119050.1"/>
    <property type="molecule type" value="Genomic_DNA"/>
</dbReference>
<evidence type="ECO:0000313" key="2">
    <source>
        <dbReference type="EMBL" id="MBB3119050.1"/>
    </source>
</evidence>
<feature type="chain" id="PRO_5030702880" description="DUF1318 domain-containing protein" evidence="1">
    <location>
        <begin position="23"/>
        <end position="198"/>
    </location>
</feature>
<evidence type="ECO:0008006" key="4">
    <source>
        <dbReference type="Google" id="ProtNLM"/>
    </source>
</evidence>
<dbReference type="InterPro" id="IPR046732">
    <property type="entry name" value="DUF6624"/>
</dbReference>
<sequence length="198" mass="21770">MQGRWRNPGVLLACMLALPALGLDVSHPALRDELLRLGERDQQALKATAMGEQKLAELQAAHTRRLQQIVRQHGWPALSMVGPQAAQGAWLLAQHDDANPAWQREALAQMEKLLPSHQVSRKEVAYLRDRVAVNGGGMQSYGTQGGCVAAGVWQPKPVDAPEQLAQRRAEMGMPPLEEYVKMASERMCRNWKPAGGGQ</sequence>